<feature type="transmembrane region" description="Helical" evidence="7">
    <location>
        <begin position="298"/>
        <end position="319"/>
    </location>
</feature>
<feature type="transmembrane region" description="Helical" evidence="7">
    <location>
        <begin position="106"/>
        <end position="126"/>
    </location>
</feature>
<feature type="transmembrane region" description="Helical" evidence="7">
    <location>
        <begin position="371"/>
        <end position="393"/>
    </location>
</feature>
<protein>
    <submittedName>
        <fullName evidence="8">Putative FMN/FAD exporter YeeO</fullName>
    </submittedName>
</protein>
<feature type="transmembrane region" description="Helical" evidence="7">
    <location>
        <begin position="433"/>
        <end position="451"/>
    </location>
</feature>
<evidence type="ECO:0000313" key="8">
    <source>
        <dbReference type="EMBL" id="VWB06989.1"/>
    </source>
</evidence>
<feature type="transmembrane region" description="Helical" evidence="7">
    <location>
        <begin position="253"/>
        <end position="278"/>
    </location>
</feature>
<dbReference type="InterPro" id="IPR002528">
    <property type="entry name" value="MATE_fam"/>
</dbReference>
<comment type="subcellular location">
    <subcellularLocation>
        <location evidence="1">Cell inner membrane</location>
        <topology evidence="1">Multi-pass membrane protein</topology>
    </subcellularLocation>
</comment>
<proteinExistence type="predicted"/>
<name>A0A6P2GS83_9BURK</name>
<keyword evidence="2" id="KW-0813">Transport</keyword>
<keyword evidence="6 7" id="KW-0472">Membrane</keyword>
<feature type="transmembrane region" description="Helical" evidence="7">
    <location>
        <begin position="400"/>
        <end position="421"/>
    </location>
</feature>
<feature type="transmembrane region" description="Helical" evidence="7">
    <location>
        <begin position="146"/>
        <end position="166"/>
    </location>
</feature>
<sequence>MHMDQTSNKPDAGALRRARILGGPLFQTLLSLGITTVAVLIAQTFVGVLETWYVSFLGTDSLVGVSLVFPISMLMTMMSNGGIGGGVASAVARAIGGGKRLEADAIVLHAVVLAVALGGFFTILAWCCGPELYAALGGRGSGLAAAVTYSNYVFAGAIPVWIVNLLCAALRGSGNVKIPAITTFAGALVLIPLSPLLIFGVGPVPGLGIAGAGIAVSLYYSIAAVALLVYMARGHAGLVLTRAPLNRRFFADILRVGALSSIGALQLNLMVVLLTAVVGRFGQAALAGYGIASRLDYVLIPLLFGLGTAVLTVVGTCMGAGDIARARRATWLGIAMGAGFTQIVGLVVAIHPPVWLGLFTHDTAATHFGGLYLRTIAPLYGLVGVSFILSFAAQGIGRPFWTILGGTARLLIAAGGGWLAVNQLGGGMETLSAFIAAGTVGSALVCAATMVPKRIWTRVEA</sequence>
<dbReference type="CDD" id="cd13148">
    <property type="entry name" value="MATE_like_3"/>
    <property type="match status" value="1"/>
</dbReference>
<dbReference type="GO" id="GO:0015297">
    <property type="term" value="F:antiporter activity"/>
    <property type="evidence" value="ECO:0007669"/>
    <property type="project" value="InterPro"/>
</dbReference>
<gene>
    <name evidence="8" type="primary">yeeO</name>
    <name evidence="8" type="ORF">BLA13014_00014</name>
</gene>
<evidence type="ECO:0000256" key="4">
    <source>
        <dbReference type="ARBA" id="ARBA00022692"/>
    </source>
</evidence>
<dbReference type="PANTHER" id="PTHR43549:SF3">
    <property type="entry name" value="MULTIDRUG RESISTANCE PROTEIN YPNP-RELATED"/>
    <property type="match status" value="1"/>
</dbReference>
<feature type="transmembrane region" description="Helical" evidence="7">
    <location>
        <begin position="178"/>
        <end position="201"/>
    </location>
</feature>
<evidence type="ECO:0000256" key="2">
    <source>
        <dbReference type="ARBA" id="ARBA00022448"/>
    </source>
</evidence>
<dbReference type="PIRSF" id="PIRSF006603">
    <property type="entry name" value="DinF"/>
    <property type="match status" value="1"/>
</dbReference>
<evidence type="ECO:0000256" key="6">
    <source>
        <dbReference type="ARBA" id="ARBA00023136"/>
    </source>
</evidence>
<dbReference type="InterPro" id="IPR048279">
    <property type="entry name" value="MdtK-like"/>
</dbReference>
<evidence type="ECO:0000313" key="9">
    <source>
        <dbReference type="Proteomes" id="UP000494261"/>
    </source>
</evidence>
<evidence type="ECO:0000256" key="5">
    <source>
        <dbReference type="ARBA" id="ARBA00022989"/>
    </source>
</evidence>
<dbReference type="AlphaFoldDB" id="A0A6P2GS83"/>
<dbReference type="EMBL" id="CABVQC010000001">
    <property type="protein sequence ID" value="VWB06989.1"/>
    <property type="molecule type" value="Genomic_DNA"/>
</dbReference>
<reference evidence="8 9" key="1">
    <citation type="submission" date="2019-09" db="EMBL/GenBank/DDBJ databases">
        <authorList>
            <person name="Depoorter E."/>
        </authorList>
    </citation>
    <scope>NUCLEOTIDE SEQUENCE [LARGE SCALE GENOMIC DNA]</scope>
    <source>
        <strain evidence="8">LMG 13014</strain>
    </source>
</reference>
<dbReference type="PANTHER" id="PTHR43549">
    <property type="entry name" value="MULTIDRUG RESISTANCE PROTEIN YPNP-RELATED"/>
    <property type="match status" value="1"/>
</dbReference>
<evidence type="ECO:0000256" key="7">
    <source>
        <dbReference type="SAM" id="Phobius"/>
    </source>
</evidence>
<feature type="transmembrane region" description="Helical" evidence="7">
    <location>
        <begin position="207"/>
        <end position="232"/>
    </location>
</feature>
<keyword evidence="5 7" id="KW-1133">Transmembrane helix</keyword>
<dbReference type="NCBIfam" id="TIGR00797">
    <property type="entry name" value="matE"/>
    <property type="match status" value="1"/>
</dbReference>
<evidence type="ECO:0000256" key="3">
    <source>
        <dbReference type="ARBA" id="ARBA00022475"/>
    </source>
</evidence>
<keyword evidence="4 7" id="KW-0812">Transmembrane</keyword>
<dbReference type="InterPro" id="IPR052031">
    <property type="entry name" value="Membrane_Transporter-Flippase"/>
</dbReference>
<dbReference type="Pfam" id="PF01554">
    <property type="entry name" value="MatE"/>
    <property type="match status" value="2"/>
</dbReference>
<accession>A0A6P2GS83</accession>
<dbReference type="GO" id="GO:0005886">
    <property type="term" value="C:plasma membrane"/>
    <property type="evidence" value="ECO:0007669"/>
    <property type="project" value="UniProtKB-SubCell"/>
</dbReference>
<organism evidence="8 9">
    <name type="scientific">Burkholderia aenigmatica</name>
    <dbReference type="NCBI Taxonomy" id="2015348"/>
    <lineage>
        <taxon>Bacteria</taxon>
        <taxon>Pseudomonadati</taxon>
        <taxon>Pseudomonadota</taxon>
        <taxon>Betaproteobacteria</taxon>
        <taxon>Burkholderiales</taxon>
        <taxon>Burkholderiaceae</taxon>
        <taxon>Burkholderia</taxon>
        <taxon>Burkholderia cepacia complex</taxon>
    </lineage>
</organism>
<dbReference type="RefSeq" id="WP_175020670.1">
    <property type="nucleotide sequence ID" value="NZ_CABVQC010000001.1"/>
</dbReference>
<evidence type="ECO:0000256" key="1">
    <source>
        <dbReference type="ARBA" id="ARBA00004429"/>
    </source>
</evidence>
<dbReference type="Proteomes" id="UP000494261">
    <property type="component" value="Unassembled WGS sequence"/>
</dbReference>
<dbReference type="GO" id="GO:0042910">
    <property type="term" value="F:xenobiotic transmembrane transporter activity"/>
    <property type="evidence" value="ECO:0007669"/>
    <property type="project" value="InterPro"/>
</dbReference>
<keyword evidence="3" id="KW-1003">Cell membrane</keyword>
<feature type="transmembrane region" description="Helical" evidence="7">
    <location>
        <begin position="331"/>
        <end position="351"/>
    </location>
</feature>
<feature type="transmembrane region" description="Helical" evidence="7">
    <location>
        <begin position="21"/>
        <end position="46"/>
    </location>
</feature>